<dbReference type="EMBL" id="QYUM01000004">
    <property type="protein sequence ID" value="RJF86137.1"/>
    <property type="molecule type" value="Genomic_DNA"/>
</dbReference>
<organism evidence="2 3">
    <name type="scientific">Sphingomonas cavernae</name>
    <dbReference type="NCBI Taxonomy" id="2320861"/>
    <lineage>
        <taxon>Bacteria</taxon>
        <taxon>Pseudomonadati</taxon>
        <taxon>Pseudomonadota</taxon>
        <taxon>Alphaproteobacteria</taxon>
        <taxon>Sphingomonadales</taxon>
        <taxon>Sphingomonadaceae</taxon>
        <taxon>Sphingomonas</taxon>
    </lineage>
</organism>
<dbReference type="InterPro" id="IPR050903">
    <property type="entry name" value="Bact_Chemotaxis_MeTrfase"/>
</dbReference>
<name>A0A418W803_9SPHN</name>
<sequence>MLEARTGQQLVTSRVWRIETSLKPLLRERGMTSTDQLVAAMLKGSEHGLADRVIEALLNNETFFFRDHGVFQLLNGEALEVLRAARAARRRLRIWCAGCSTGQEAYSIAMMIADAPERWQGWTIDILGTDISSGAVERAQTGIFSQFEIQRGLPIMMMMRWFDQEGENWYASAELKRRVQFRRHNVLEQPPMPGRFDLILCRNVLLYFPSAVRTAAFDRLASAIEPDGVLMLGAGETVLGQTAKFVSERELRGLYRPAVLGEASKAA</sequence>
<dbReference type="GO" id="GO:0032259">
    <property type="term" value="P:methylation"/>
    <property type="evidence" value="ECO:0007669"/>
    <property type="project" value="UniProtKB-KW"/>
</dbReference>
<gene>
    <name evidence="2" type="ORF">D3876_16230</name>
</gene>
<dbReference type="SUPFAM" id="SSF53335">
    <property type="entry name" value="S-adenosyl-L-methionine-dependent methyltransferases"/>
    <property type="match status" value="1"/>
</dbReference>
<accession>A0A418W803</accession>
<dbReference type="PROSITE" id="PS50123">
    <property type="entry name" value="CHER"/>
    <property type="match status" value="1"/>
</dbReference>
<protein>
    <submittedName>
        <fullName evidence="2">Protein-glutamate O-methyltransferase CheR</fullName>
    </submittedName>
</protein>
<dbReference type="AlphaFoldDB" id="A0A418W803"/>
<dbReference type="Gene3D" id="3.40.50.150">
    <property type="entry name" value="Vaccinia Virus protein VP39"/>
    <property type="match status" value="1"/>
</dbReference>
<dbReference type="SMART" id="SM00138">
    <property type="entry name" value="MeTrc"/>
    <property type="match status" value="1"/>
</dbReference>
<keyword evidence="2" id="KW-0489">Methyltransferase</keyword>
<dbReference type="CDD" id="cd02440">
    <property type="entry name" value="AdoMet_MTases"/>
    <property type="match status" value="1"/>
</dbReference>
<dbReference type="Pfam" id="PF01739">
    <property type="entry name" value="CheR"/>
    <property type="match status" value="1"/>
</dbReference>
<dbReference type="GO" id="GO:0008757">
    <property type="term" value="F:S-adenosylmethionine-dependent methyltransferase activity"/>
    <property type="evidence" value="ECO:0007669"/>
    <property type="project" value="InterPro"/>
</dbReference>
<dbReference type="InterPro" id="IPR000780">
    <property type="entry name" value="CheR_MeTrfase"/>
</dbReference>
<dbReference type="PRINTS" id="PR00996">
    <property type="entry name" value="CHERMTFRASE"/>
</dbReference>
<dbReference type="InterPro" id="IPR029063">
    <property type="entry name" value="SAM-dependent_MTases_sf"/>
</dbReference>
<keyword evidence="3" id="KW-1185">Reference proteome</keyword>
<dbReference type="PANTHER" id="PTHR24422:SF21">
    <property type="entry name" value="CHEMOTAXIS PROTEIN METHYLTRANSFERASE 1"/>
    <property type="match status" value="1"/>
</dbReference>
<dbReference type="OrthoDB" id="9816309at2"/>
<keyword evidence="2" id="KW-0808">Transferase</keyword>
<evidence type="ECO:0000259" key="1">
    <source>
        <dbReference type="PROSITE" id="PS50123"/>
    </source>
</evidence>
<dbReference type="PANTHER" id="PTHR24422">
    <property type="entry name" value="CHEMOTAXIS PROTEIN METHYLTRANSFERASE"/>
    <property type="match status" value="1"/>
</dbReference>
<dbReference type="InterPro" id="IPR022642">
    <property type="entry name" value="CheR_C"/>
</dbReference>
<comment type="caution">
    <text evidence="2">The sequence shown here is derived from an EMBL/GenBank/DDBJ whole genome shotgun (WGS) entry which is preliminary data.</text>
</comment>
<reference evidence="2 3" key="1">
    <citation type="submission" date="2018-09" db="EMBL/GenBank/DDBJ databases">
        <authorList>
            <person name="Zhu H."/>
        </authorList>
    </citation>
    <scope>NUCLEOTIDE SEQUENCE [LARGE SCALE GENOMIC DNA]</scope>
    <source>
        <strain evidence="2 3">K2R01-6</strain>
    </source>
</reference>
<dbReference type="Proteomes" id="UP000286100">
    <property type="component" value="Unassembled WGS sequence"/>
</dbReference>
<evidence type="ECO:0000313" key="2">
    <source>
        <dbReference type="EMBL" id="RJF86137.1"/>
    </source>
</evidence>
<evidence type="ECO:0000313" key="3">
    <source>
        <dbReference type="Proteomes" id="UP000286100"/>
    </source>
</evidence>
<feature type="domain" description="CheR-type methyltransferase" evidence="1">
    <location>
        <begin position="1"/>
        <end position="245"/>
    </location>
</feature>
<proteinExistence type="predicted"/>